<name>A0A9P5VMP1_9FUNG</name>
<sequence>MSRLDDHHHGHGSDNDNDNTHVILNPLLLPEVLRLIGPHLSQASNVASLRVCRTWNLNLTPFLFRDVLLPKRSNGKPKATGKTSKRALRPLVSALQRNGYMIRALHCEDNTLLRQISSFCVHLETLVLGKVTSEVLPILRLNQGTLVRLELTPEKRRLPMTWPRAMREDQDDEDDNNSMFTSSSSTSASPSSSPFLSPLPSMIPPPVLTVDHLLNSPTHPFTGTNPKPEVPVKELIQAIMRLERLEHLILDYLCLSPRNELFVPLFEFCRDHLKTLELHNNALLDGPPRHLTFPKLRALALVNSSMSMLKQLQMVSMQATQLKHLSWIHQQFQIPLQGWAHCRTLEANSNHATNNGIIISPEMGQFLSSLDISHSVVRDEMIERCLDAHPQLERLVARDCSNIGSKSVDAIIRLKNLQVLDLRDCHNITPEVAFNLLRGCTAMRSLSLDRAWIREFLQWSPEEATATWTSTQTLEELRVVFVRSLLDRTPSLRSFEVQQTIYRHLSKFTRLRLLNLGRSGAVKWSAKSVLDLSLANGLNHLAGLTELREFDFCQMNHRLGMEEVKWMLAHWSRLEKMAGYLSNDPDRAGFMESFVRHERPGIVLKHKLKYKKDLCKPKLWNRDL</sequence>
<proteinExistence type="predicted"/>
<evidence type="ECO:0000256" key="1">
    <source>
        <dbReference type="SAM" id="MobiDB-lite"/>
    </source>
</evidence>
<evidence type="ECO:0000313" key="2">
    <source>
        <dbReference type="EMBL" id="KAF9333232.1"/>
    </source>
</evidence>
<dbReference type="AlphaFoldDB" id="A0A9P5VMP1"/>
<reference evidence="2" key="1">
    <citation type="journal article" date="2020" name="Fungal Divers.">
        <title>Resolving the Mortierellaceae phylogeny through synthesis of multi-gene phylogenetics and phylogenomics.</title>
        <authorList>
            <person name="Vandepol N."/>
            <person name="Liber J."/>
            <person name="Desiro A."/>
            <person name="Na H."/>
            <person name="Kennedy M."/>
            <person name="Barry K."/>
            <person name="Grigoriev I.V."/>
            <person name="Miller A.N."/>
            <person name="O'Donnell K."/>
            <person name="Stajich J.E."/>
            <person name="Bonito G."/>
        </authorList>
    </citation>
    <scope>NUCLEOTIDE SEQUENCE</scope>
    <source>
        <strain evidence="2">NVP1</strain>
    </source>
</reference>
<dbReference type="Proteomes" id="UP000696485">
    <property type="component" value="Unassembled WGS sequence"/>
</dbReference>
<gene>
    <name evidence="2" type="ORF">BG006_003869</name>
</gene>
<dbReference type="PANTHER" id="PTHR38926:SF72">
    <property type="entry name" value="IM:7136021-RELATED"/>
    <property type="match status" value="1"/>
</dbReference>
<dbReference type="EMBL" id="JAAAUY010000214">
    <property type="protein sequence ID" value="KAF9333232.1"/>
    <property type="molecule type" value="Genomic_DNA"/>
</dbReference>
<dbReference type="SUPFAM" id="SSF52047">
    <property type="entry name" value="RNI-like"/>
    <property type="match status" value="1"/>
</dbReference>
<dbReference type="Gene3D" id="3.80.10.10">
    <property type="entry name" value="Ribonuclease Inhibitor"/>
    <property type="match status" value="1"/>
</dbReference>
<dbReference type="PANTHER" id="PTHR38926">
    <property type="entry name" value="F-BOX DOMAIN CONTAINING PROTEIN, EXPRESSED"/>
    <property type="match status" value="1"/>
</dbReference>
<protein>
    <recommendedName>
        <fullName evidence="4">F-box domain-containing protein</fullName>
    </recommendedName>
</protein>
<evidence type="ECO:0000313" key="3">
    <source>
        <dbReference type="Proteomes" id="UP000696485"/>
    </source>
</evidence>
<evidence type="ECO:0008006" key="4">
    <source>
        <dbReference type="Google" id="ProtNLM"/>
    </source>
</evidence>
<accession>A0A9P5VMP1</accession>
<dbReference type="InterPro" id="IPR032675">
    <property type="entry name" value="LRR_dom_sf"/>
</dbReference>
<feature type="compositionally biased region" description="Low complexity" evidence="1">
    <location>
        <begin position="178"/>
        <end position="196"/>
    </location>
</feature>
<keyword evidence="3" id="KW-1185">Reference proteome</keyword>
<organism evidence="2 3">
    <name type="scientific">Podila minutissima</name>
    <dbReference type="NCBI Taxonomy" id="64525"/>
    <lineage>
        <taxon>Eukaryota</taxon>
        <taxon>Fungi</taxon>
        <taxon>Fungi incertae sedis</taxon>
        <taxon>Mucoromycota</taxon>
        <taxon>Mortierellomycotina</taxon>
        <taxon>Mortierellomycetes</taxon>
        <taxon>Mortierellales</taxon>
        <taxon>Mortierellaceae</taxon>
        <taxon>Podila</taxon>
    </lineage>
</organism>
<feature type="region of interest" description="Disordered" evidence="1">
    <location>
        <begin position="160"/>
        <end position="196"/>
    </location>
</feature>
<comment type="caution">
    <text evidence="2">The sequence shown here is derived from an EMBL/GenBank/DDBJ whole genome shotgun (WGS) entry which is preliminary data.</text>
</comment>